<reference evidence="1 2" key="1">
    <citation type="submission" date="2014-04" db="EMBL/GenBank/DDBJ databases">
        <title>Genome evolution of avian class.</title>
        <authorList>
            <person name="Zhang G."/>
            <person name="Li C."/>
        </authorList>
    </citation>
    <scope>NUCLEOTIDE SEQUENCE [LARGE SCALE GENOMIC DNA]</scope>
    <source>
        <strain evidence="1">BGI_AS27</strain>
    </source>
</reference>
<protein>
    <submittedName>
        <fullName evidence="1">Uncharacterized protein</fullName>
    </submittedName>
</protein>
<dbReference type="Proteomes" id="UP000053286">
    <property type="component" value="Unassembled WGS sequence"/>
</dbReference>
<name>A0A087RJA1_APTFO</name>
<feature type="non-terminal residue" evidence="1">
    <location>
        <position position="40"/>
    </location>
</feature>
<dbReference type="AlphaFoldDB" id="A0A087RJA1"/>
<dbReference type="EMBL" id="KL226401">
    <property type="protein sequence ID" value="KFM13555.1"/>
    <property type="molecule type" value="Genomic_DNA"/>
</dbReference>
<sequence length="40" mass="4602">MERSSLSGKMGLSLLFLIMPIIKWTSSEMMELLFHPVSLF</sequence>
<accession>A0A087RJA1</accession>
<organism evidence="1 2">
    <name type="scientific">Aptenodytes forsteri</name>
    <name type="common">Emperor penguin</name>
    <dbReference type="NCBI Taxonomy" id="9233"/>
    <lineage>
        <taxon>Eukaryota</taxon>
        <taxon>Metazoa</taxon>
        <taxon>Chordata</taxon>
        <taxon>Craniata</taxon>
        <taxon>Vertebrata</taxon>
        <taxon>Euteleostomi</taxon>
        <taxon>Archelosauria</taxon>
        <taxon>Archosauria</taxon>
        <taxon>Dinosauria</taxon>
        <taxon>Saurischia</taxon>
        <taxon>Theropoda</taxon>
        <taxon>Coelurosauria</taxon>
        <taxon>Aves</taxon>
        <taxon>Neognathae</taxon>
        <taxon>Neoaves</taxon>
        <taxon>Aequornithes</taxon>
        <taxon>Sphenisciformes</taxon>
        <taxon>Spheniscidae</taxon>
        <taxon>Aptenodytes</taxon>
    </lineage>
</organism>
<evidence type="ECO:0000313" key="2">
    <source>
        <dbReference type="Proteomes" id="UP000053286"/>
    </source>
</evidence>
<evidence type="ECO:0000313" key="1">
    <source>
        <dbReference type="EMBL" id="KFM13555.1"/>
    </source>
</evidence>
<gene>
    <name evidence="1" type="ORF">AS27_05061</name>
</gene>
<proteinExistence type="predicted"/>
<keyword evidence="2" id="KW-1185">Reference proteome</keyword>